<evidence type="ECO:0000313" key="2">
    <source>
        <dbReference type="EMBL" id="OZY87641.1"/>
    </source>
</evidence>
<reference evidence="3" key="1">
    <citation type="submission" date="2017-05" db="EMBL/GenBank/DDBJ databases">
        <authorList>
            <person name="Barney B.M."/>
        </authorList>
    </citation>
    <scope>NUCLEOTIDE SEQUENCE [LARGE SCALE GENOMIC DNA]</scope>
    <source>
        <strain evidence="3">PSBB022</strain>
    </source>
</reference>
<dbReference type="InterPro" id="IPR001509">
    <property type="entry name" value="Epimerase_deHydtase"/>
</dbReference>
<evidence type="ECO:0000313" key="3">
    <source>
        <dbReference type="Proteomes" id="UP000216101"/>
    </source>
</evidence>
<dbReference type="AlphaFoldDB" id="A0A266QE63"/>
<gene>
    <name evidence="2" type="ORF">CBP51_11930</name>
</gene>
<proteinExistence type="predicted"/>
<dbReference type="RefSeq" id="WP_094985007.1">
    <property type="nucleotide sequence ID" value="NZ_NHNI01000001.1"/>
</dbReference>
<comment type="caution">
    <text evidence="2">The sequence shown here is derived from an EMBL/GenBank/DDBJ whole genome shotgun (WGS) entry which is preliminary data.</text>
</comment>
<protein>
    <submittedName>
        <fullName evidence="2">NAD(P)-dependent oxidoreductase</fullName>
    </submittedName>
</protein>
<name>A0A266QE63_9GAMM</name>
<dbReference type="GO" id="GO:0004029">
    <property type="term" value="F:aldehyde dehydrogenase (NAD+) activity"/>
    <property type="evidence" value="ECO:0007669"/>
    <property type="project" value="TreeGrafter"/>
</dbReference>
<evidence type="ECO:0000259" key="1">
    <source>
        <dbReference type="Pfam" id="PF01370"/>
    </source>
</evidence>
<dbReference type="GO" id="GO:0005737">
    <property type="term" value="C:cytoplasm"/>
    <property type="evidence" value="ECO:0007669"/>
    <property type="project" value="TreeGrafter"/>
</dbReference>
<dbReference type="Gene3D" id="3.40.50.720">
    <property type="entry name" value="NAD(P)-binding Rossmann-like Domain"/>
    <property type="match status" value="1"/>
</dbReference>
<dbReference type="Proteomes" id="UP000216101">
    <property type="component" value="Unassembled WGS sequence"/>
</dbReference>
<feature type="domain" description="NAD-dependent epimerase/dehydratase" evidence="1">
    <location>
        <begin position="11"/>
        <end position="211"/>
    </location>
</feature>
<dbReference type="InterPro" id="IPR051783">
    <property type="entry name" value="NAD(P)-dependent_oxidoreduct"/>
</dbReference>
<dbReference type="InterPro" id="IPR036291">
    <property type="entry name" value="NAD(P)-bd_dom_sf"/>
</dbReference>
<organism evidence="2 3">
    <name type="scientific">Cellvibrio mixtus</name>
    <dbReference type="NCBI Taxonomy" id="39650"/>
    <lineage>
        <taxon>Bacteria</taxon>
        <taxon>Pseudomonadati</taxon>
        <taxon>Pseudomonadota</taxon>
        <taxon>Gammaproteobacteria</taxon>
        <taxon>Cellvibrionales</taxon>
        <taxon>Cellvibrionaceae</taxon>
        <taxon>Cellvibrio</taxon>
    </lineage>
</organism>
<accession>A0A266QE63</accession>
<dbReference type="PANTHER" id="PTHR48079:SF6">
    <property type="entry name" value="NAD(P)-BINDING DOMAIN-CONTAINING PROTEIN-RELATED"/>
    <property type="match status" value="1"/>
</dbReference>
<dbReference type="EMBL" id="NHNI01000001">
    <property type="protein sequence ID" value="OZY87641.1"/>
    <property type="molecule type" value="Genomic_DNA"/>
</dbReference>
<sequence length="289" mass="32251">MNKQSPTEKLLIVGCGDIGQRLARQINPLGYQVTGLRRQLVTDLPYLHYRQCDVTNAEQLHPLLAEGFDVIVISMTPAERSDEGYEKAYVNSCKQLITGLQQQPYKPRLIMFVSSTAVYSQQDGSWVDETSPTNPDGFSGKRLLEAEDIILNSDYPGSILRCSGIYGPGRHRLIEQAINQRASASPHYTNRIHAEDCAAALVHLIERAKQRPLDAIYVATDSNPAPMIEVVSWIAEQLGIHQFVAADAINERGNKRISNQRLLDTGLQLRYPDFKTGYADLLASYLPPK</sequence>
<dbReference type="Pfam" id="PF01370">
    <property type="entry name" value="Epimerase"/>
    <property type="match status" value="1"/>
</dbReference>
<keyword evidence="3" id="KW-1185">Reference proteome</keyword>
<dbReference type="SUPFAM" id="SSF51735">
    <property type="entry name" value="NAD(P)-binding Rossmann-fold domains"/>
    <property type="match status" value="1"/>
</dbReference>
<dbReference type="CDD" id="cd05266">
    <property type="entry name" value="SDR_a4"/>
    <property type="match status" value="1"/>
</dbReference>
<dbReference type="PANTHER" id="PTHR48079">
    <property type="entry name" value="PROTEIN YEEZ"/>
    <property type="match status" value="1"/>
</dbReference>